<dbReference type="SMART" id="SM00382">
    <property type="entry name" value="AAA"/>
    <property type="match status" value="2"/>
</dbReference>
<keyword evidence="8" id="KW-1278">Translocase</keyword>
<feature type="domain" description="ABC transporter" evidence="10">
    <location>
        <begin position="263"/>
        <end position="508"/>
    </location>
</feature>
<gene>
    <name evidence="11" type="ORF">AVDCRST_MAG59-2404</name>
</gene>
<evidence type="ECO:0000313" key="11">
    <source>
        <dbReference type="EMBL" id="CAA9558031.1"/>
    </source>
</evidence>
<reference evidence="11" key="1">
    <citation type="submission" date="2020-02" db="EMBL/GenBank/DDBJ databases">
        <authorList>
            <person name="Meier V. D."/>
        </authorList>
    </citation>
    <scope>NUCLEOTIDE SEQUENCE</scope>
    <source>
        <strain evidence="11">AVDCRST_MAG59</strain>
    </source>
</reference>
<dbReference type="InterPro" id="IPR003439">
    <property type="entry name" value="ABC_transporter-like_ATP-bd"/>
</dbReference>
<feature type="domain" description="ABC transporter" evidence="10">
    <location>
        <begin position="11"/>
        <end position="246"/>
    </location>
</feature>
<dbReference type="InterPro" id="IPR003593">
    <property type="entry name" value="AAA+_ATPase"/>
</dbReference>
<keyword evidence="7 11" id="KW-0067">ATP-binding</keyword>
<evidence type="ECO:0000256" key="4">
    <source>
        <dbReference type="ARBA" id="ARBA00022597"/>
    </source>
</evidence>
<dbReference type="EMBL" id="CADCWF010000148">
    <property type="protein sequence ID" value="CAA9558031.1"/>
    <property type="molecule type" value="Genomic_DNA"/>
</dbReference>
<dbReference type="AlphaFoldDB" id="A0A6J4UTW1"/>
<keyword evidence="3" id="KW-1003">Cell membrane</keyword>
<dbReference type="Gene3D" id="3.40.50.300">
    <property type="entry name" value="P-loop containing nucleotide triphosphate hydrolases"/>
    <property type="match status" value="2"/>
</dbReference>
<accession>A0A6J4UTW1</accession>
<keyword evidence="5" id="KW-0677">Repeat</keyword>
<comment type="subcellular location">
    <subcellularLocation>
        <location evidence="1">Cell membrane</location>
        <topology evidence="1">Peripheral membrane protein</topology>
    </subcellularLocation>
</comment>
<sequence length="534" mass="57429">MTHLDADPPLLEMDGVVKTFPGVLALDEASLRVGRGEVHAVVGQNGAGKSTLMKILNGAYRRDGGSVTFDGRPVDFGSTQEAQLAGVSTIFQEINLVPYRSVAENVFMGREPRRFGLINWSRMNREAWEILSRMGVSVDPRRPLGELNIALQQMVAIARAVSFDTKLVIMDEPTSSLDDREVETLFGVIRELKGRGVSVVFITHRLDELYAVCDRVTIMRDGKTVAAREMGEVGKLELVALMLGKEVGEVRRSGATGFGRRTAQADGLPVVELHDAALAPRLHDADLAVRPGEIVGLAGLLGSGRSEVARIVFGADAPEGGEMEVNGKPAKLRSPRDAIREGFGFLAEDRKADGIVPYMSVRENLTLAALPTLAKNGVVDRKRQDEIVDRFISRLGIKTAGPEQTIRELSGGNQQKVLLARWLCLNPKLLLLDEPTRGIDVGAKAEIQGLIDELADAGLGVLMISSEIEEITEGSDRVVVLRDGKTVAEFGRDEISQDAVMTAMAHGEGERVGIAAHAGGGPIADPATVTAEGR</sequence>
<dbReference type="PANTHER" id="PTHR43790">
    <property type="entry name" value="CARBOHYDRATE TRANSPORT ATP-BINDING PROTEIN MG119-RELATED"/>
    <property type="match status" value="1"/>
</dbReference>
<keyword evidence="4" id="KW-0762">Sugar transport</keyword>
<dbReference type="InterPro" id="IPR027417">
    <property type="entry name" value="P-loop_NTPase"/>
</dbReference>
<evidence type="ECO:0000256" key="3">
    <source>
        <dbReference type="ARBA" id="ARBA00022475"/>
    </source>
</evidence>
<dbReference type="PANTHER" id="PTHR43790:SF9">
    <property type="entry name" value="GALACTOFURANOSE TRANSPORTER ATP-BINDING PROTEIN YTFR"/>
    <property type="match status" value="1"/>
</dbReference>
<evidence type="ECO:0000256" key="9">
    <source>
        <dbReference type="ARBA" id="ARBA00023136"/>
    </source>
</evidence>
<proteinExistence type="predicted"/>
<dbReference type="GO" id="GO:0016887">
    <property type="term" value="F:ATP hydrolysis activity"/>
    <property type="evidence" value="ECO:0007669"/>
    <property type="project" value="InterPro"/>
</dbReference>
<dbReference type="Pfam" id="PF00005">
    <property type="entry name" value="ABC_tran"/>
    <property type="match status" value="2"/>
</dbReference>
<organism evidence="11">
    <name type="scientific">uncultured Thermomicrobiales bacterium</name>
    <dbReference type="NCBI Taxonomy" id="1645740"/>
    <lineage>
        <taxon>Bacteria</taxon>
        <taxon>Pseudomonadati</taxon>
        <taxon>Thermomicrobiota</taxon>
        <taxon>Thermomicrobia</taxon>
        <taxon>Thermomicrobiales</taxon>
        <taxon>environmental samples</taxon>
    </lineage>
</organism>
<dbReference type="CDD" id="cd03215">
    <property type="entry name" value="ABC_Carb_Monos_II"/>
    <property type="match status" value="1"/>
</dbReference>
<dbReference type="GO" id="GO:0005524">
    <property type="term" value="F:ATP binding"/>
    <property type="evidence" value="ECO:0007669"/>
    <property type="project" value="UniProtKB-KW"/>
</dbReference>
<dbReference type="PROSITE" id="PS00211">
    <property type="entry name" value="ABC_TRANSPORTER_1"/>
    <property type="match status" value="1"/>
</dbReference>
<keyword evidence="2" id="KW-0813">Transport</keyword>
<evidence type="ECO:0000256" key="2">
    <source>
        <dbReference type="ARBA" id="ARBA00022448"/>
    </source>
</evidence>
<evidence type="ECO:0000256" key="8">
    <source>
        <dbReference type="ARBA" id="ARBA00022967"/>
    </source>
</evidence>
<evidence type="ECO:0000256" key="5">
    <source>
        <dbReference type="ARBA" id="ARBA00022737"/>
    </source>
</evidence>
<dbReference type="InterPro" id="IPR017871">
    <property type="entry name" value="ABC_transporter-like_CS"/>
</dbReference>
<dbReference type="PROSITE" id="PS50893">
    <property type="entry name" value="ABC_TRANSPORTER_2"/>
    <property type="match status" value="2"/>
</dbReference>
<dbReference type="CDD" id="cd03216">
    <property type="entry name" value="ABC_Carb_Monos_I"/>
    <property type="match status" value="1"/>
</dbReference>
<evidence type="ECO:0000256" key="6">
    <source>
        <dbReference type="ARBA" id="ARBA00022741"/>
    </source>
</evidence>
<evidence type="ECO:0000259" key="10">
    <source>
        <dbReference type="PROSITE" id="PS50893"/>
    </source>
</evidence>
<name>A0A6J4UTW1_9BACT</name>
<keyword evidence="9" id="KW-0472">Membrane</keyword>
<dbReference type="FunFam" id="3.40.50.300:FF:000127">
    <property type="entry name" value="Ribose import ATP-binding protein RbsA"/>
    <property type="match status" value="1"/>
</dbReference>
<protein>
    <submittedName>
        <fullName evidence="11">Ribose ABC transport system, ATP-binding protein RbsA</fullName>
    </submittedName>
</protein>
<keyword evidence="6" id="KW-0547">Nucleotide-binding</keyword>
<evidence type="ECO:0000256" key="7">
    <source>
        <dbReference type="ARBA" id="ARBA00022840"/>
    </source>
</evidence>
<dbReference type="SUPFAM" id="SSF52540">
    <property type="entry name" value="P-loop containing nucleoside triphosphate hydrolases"/>
    <property type="match status" value="2"/>
</dbReference>
<dbReference type="GO" id="GO:0005886">
    <property type="term" value="C:plasma membrane"/>
    <property type="evidence" value="ECO:0007669"/>
    <property type="project" value="UniProtKB-SubCell"/>
</dbReference>
<dbReference type="InterPro" id="IPR050107">
    <property type="entry name" value="ABC_carbohydrate_import_ATPase"/>
</dbReference>
<evidence type="ECO:0000256" key="1">
    <source>
        <dbReference type="ARBA" id="ARBA00004202"/>
    </source>
</evidence>